<dbReference type="AlphaFoldDB" id="A0A6J8BYT5"/>
<dbReference type="Proteomes" id="UP000507470">
    <property type="component" value="Unassembled WGS sequence"/>
</dbReference>
<feature type="coiled-coil region" evidence="5">
    <location>
        <begin position="80"/>
        <end position="172"/>
    </location>
</feature>
<protein>
    <submittedName>
        <fullName evidence="6">THOC7</fullName>
    </submittedName>
</protein>
<dbReference type="Pfam" id="PF05615">
    <property type="entry name" value="THOC7"/>
    <property type="match status" value="1"/>
</dbReference>
<keyword evidence="4" id="KW-0539">Nucleus</keyword>
<gene>
    <name evidence="6" type="ORF">MCOR_24358</name>
</gene>
<dbReference type="InterPro" id="IPR008501">
    <property type="entry name" value="THOC7/Mft1"/>
</dbReference>
<evidence type="ECO:0000313" key="7">
    <source>
        <dbReference type="Proteomes" id="UP000507470"/>
    </source>
</evidence>
<dbReference type="EMBL" id="CACVKT020004322">
    <property type="protein sequence ID" value="CAC5389155.1"/>
    <property type="molecule type" value="Genomic_DNA"/>
</dbReference>
<evidence type="ECO:0000256" key="2">
    <source>
        <dbReference type="ARBA" id="ARBA00006482"/>
    </source>
</evidence>
<name>A0A6J8BYT5_MYTCO</name>
<dbReference type="OrthoDB" id="205166at2759"/>
<evidence type="ECO:0000256" key="4">
    <source>
        <dbReference type="ARBA" id="ARBA00023242"/>
    </source>
</evidence>
<proteinExistence type="inferred from homology"/>
<sequence>MLQAAKMAVSDDDIFRRRLLIEGDGGGDDKRIASLLKTFFHWASESETKEENHAQYERMMKDLALCDCAAGKCLNVYKMNLKEQANYEKLSKEIEQKISEATEKISECKNELQQAKRIRKNRQEYDALAKVIQQHPDRQETTKQLQVIDKEVTSLEEKKKSLEQKLGMRRKQFHVLIAAIHELQQILDADEIDDIKDDIMDTS</sequence>
<keyword evidence="3 5" id="KW-0175">Coiled coil</keyword>
<keyword evidence="7" id="KW-1185">Reference proteome</keyword>
<comment type="similarity">
    <text evidence="2">Belongs to the THOC7 family.</text>
</comment>
<evidence type="ECO:0000256" key="5">
    <source>
        <dbReference type="SAM" id="Coils"/>
    </source>
</evidence>
<accession>A0A6J8BYT5</accession>
<dbReference type="GO" id="GO:0006397">
    <property type="term" value="P:mRNA processing"/>
    <property type="evidence" value="ECO:0007669"/>
    <property type="project" value="InterPro"/>
</dbReference>
<organism evidence="6 7">
    <name type="scientific">Mytilus coruscus</name>
    <name type="common">Sea mussel</name>
    <dbReference type="NCBI Taxonomy" id="42192"/>
    <lineage>
        <taxon>Eukaryota</taxon>
        <taxon>Metazoa</taxon>
        <taxon>Spiralia</taxon>
        <taxon>Lophotrochozoa</taxon>
        <taxon>Mollusca</taxon>
        <taxon>Bivalvia</taxon>
        <taxon>Autobranchia</taxon>
        <taxon>Pteriomorphia</taxon>
        <taxon>Mytilida</taxon>
        <taxon>Mytiloidea</taxon>
        <taxon>Mytilidae</taxon>
        <taxon>Mytilinae</taxon>
        <taxon>Mytilus</taxon>
    </lineage>
</organism>
<evidence type="ECO:0000313" key="6">
    <source>
        <dbReference type="EMBL" id="CAC5389155.1"/>
    </source>
</evidence>
<dbReference type="GO" id="GO:0006406">
    <property type="term" value="P:mRNA export from nucleus"/>
    <property type="evidence" value="ECO:0007669"/>
    <property type="project" value="TreeGrafter"/>
</dbReference>
<dbReference type="PANTHER" id="PTHR23405">
    <property type="entry name" value="MAINTENANCE OF KILLER 16 MAK16 PROTEIN-RELATED"/>
    <property type="match status" value="1"/>
</dbReference>
<comment type="subcellular location">
    <subcellularLocation>
        <location evidence="1">Nucleus</location>
    </subcellularLocation>
</comment>
<reference evidence="6 7" key="1">
    <citation type="submission" date="2020-06" db="EMBL/GenBank/DDBJ databases">
        <authorList>
            <person name="Li R."/>
            <person name="Bekaert M."/>
        </authorList>
    </citation>
    <scope>NUCLEOTIDE SEQUENCE [LARGE SCALE GENOMIC DNA]</scope>
    <source>
        <strain evidence="7">wild</strain>
    </source>
</reference>
<evidence type="ECO:0000256" key="3">
    <source>
        <dbReference type="ARBA" id="ARBA00023054"/>
    </source>
</evidence>
<dbReference type="GO" id="GO:0000445">
    <property type="term" value="C:THO complex part of transcription export complex"/>
    <property type="evidence" value="ECO:0007669"/>
    <property type="project" value="InterPro"/>
</dbReference>
<dbReference type="PANTHER" id="PTHR23405:SF5">
    <property type="entry name" value="THO COMPLEX SUBUNIT 7 HOMOLOG"/>
    <property type="match status" value="1"/>
</dbReference>
<evidence type="ECO:0000256" key="1">
    <source>
        <dbReference type="ARBA" id="ARBA00004123"/>
    </source>
</evidence>